<evidence type="ECO:0000313" key="1">
    <source>
        <dbReference type="EMBL" id="GER41945.1"/>
    </source>
</evidence>
<proteinExistence type="predicted"/>
<comment type="caution">
    <text evidence="1">The sequence shown here is derived from an EMBL/GenBank/DDBJ whole genome shotgun (WGS) entry which is preliminary data.</text>
</comment>
<gene>
    <name evidence="1" type="ORF">STAS_18702</name>
</gene>
<protein>
    <submittedName>
        <fullName evidence="1">SecY protein transport family protein</fullName>
    </submittedName>
</protein>
<name>A0A5A7Q9J6_STRAF</name>
<dbReference type="EMBL" id="BKCP01006217">
    <property type="protein sequence ID" value="GER41945.1"/>
    <property type="molecule type" value="Genomic_DNA"/>
</dbReference>
<reference evidence="2" key="1">
    <citation type="journal article" date="2019" name="Curr. Biol.">
        <title>Genome Sequence of Striga asiatica Provides Insight into the Evolution of Plant Parasitism.</title>
        <authorList>
            <person name="Yoshida S."/>
            <person name="Kim S."/>
            <person name="Wafula E.K."/>
            <person name="Tanskanen J."/>
            <person name="Kim Y.M."/>
            <person name="Honaas L."/>
            <person name="Yang Z."/>
            <person name="Spallek T."/>
            <person name="Conn C.E."/>
            <person name="Ichihashi Y."/>
            <person name="Cheong K."/>
            <person name="Cui S."/>
            <person name="Der J.P."/>
            <person name="Gundlach H."/>
            <person name="Jiao Y."/>
            <person name="Hori C."/>
            <person name="Ishida J.K."/>
            <person name="Kasahara H."/>
            <person name="Kiba T."/>
            <person name="Kim M.S."/>
            <person name="Koo N."/>
            <person name="Laohavisit A."/>
            <person name="Lee Y.H."/>
            <person name="Lumba S."/>
            <person name="McCourt P."/>
            <person name="Mortimer J.C."/>
            <person name="Mutuku J.M."/>
            <person name="Nomura T."/>
            <person name="Sasaki-Sekimoto Y."/>
            <person name="Seto Y."/>
            <person name="Wang Y."/>
            <person name="Wakatake T."/>
            <person name="Sakakibara H."/>
            <person name="Demura T."/>
            <person name="Yamaguchi S."/>
            <person name="Yoneyama K."/>
            <person name="Manabe R.I."/>
            <person name="Nelson D.C."/>
            <person name="Schulman A.H."/>
            <person name="Timko M.P."/>
            <person name="dePamphilis C.W."/>
            <person name="Choi D."/>
            <person name="Shirasu K."/>
        </authorList>
    </citation>
    <scope>NUCLEOTIDE SEQUENCE [LARGE SCALE GENOMIC DNA]</scope>
    <source>
        <strain evidence="2">cv. UVA1</strain>
    </source>
</reference>
<dbReference type="Proteomes" id="UP000325081">
    <property type="component" value="Unassembled WGS sequence"/>
</dbReference>
<keyword evidence="2" id="KW-1185">Reference proteome</keyword>
<sequence length="175" mass="18240">MHPPKKHIYKEENKDNTFKREIPERIHGDLLDKLPQLISHPVHLQIGGLDAAALGGGRVDETGQSGGGGGGGRDVSRDLISALEGLGRELLGFLGGLGGKLLRALGGLGDDVGEVGGGDALGELLRFLGGILGEAAGPLPEIHRAFGNQTKIGLTIIGWINSMSSRMTPILTESQ</sequence>
<evidence type="ECO:0000313" key="2">
    <source>
        <dbReference type="Proteomes" id="UP000325081"/>
    </source>
</evidence>
<organism evidence="1 2">
    <name type="scientific">Striga asiatica</name>
    <name type="common">Asiatic witchweed</name>
    <name type="synonym">Buchnera asiatica</name>
    <dbReference type="NCBI Taxonomy" id="4170"/>
    <lineage>
        <taxon>Eukaryota</taxon>
        <taxon>Viridiplantae</taxon>
        <taxon>Streptophyta</taxon>
        <taxon>Embryophyta</taxon>
        <taxon>Tracheophyta</taxon>
        <taxon>Spermatophyta</taxon>
        <taxon>Magnoliopsida</taxon>
        <taxon>eudicotyledons</taxon>
        <taxon>Gunneridae</taxon>
        <taxon>Pentapetalae</taxon>
        <taxon>asterids</taxon>
        <taxon>lamiids</taxon>
        <taxon>Lamiales</taxon>
        <taxon>Orobanchaceae</taxon>
        <taxon>Buchnereae</taxon>
        <taxon>Striga</taxon>
    </lineage>
</organism>
<accession>A0A5A7Q9J6</accession>
<dbReference type="AlphaFoldDB" id="A0A5A7Q9J6"/>